<comment type="caution">
    <text evidence="22">The sequence shown here is derived from an EMBL/GenBank/DDBJ whole genome shotgun (WGS) entry which is preliminary data.</text>
</comment>
<dbReference type="EMBL" id="JACGWJ010000012">
    <property type="protein sequence ID" value="KAL0383987.1"/>
    <property type="molecule type" value="Genomic_DNA"/>
</dbReference>
<keyword evidence="11 19" id="KW-0862">Zinc</keyword>
<dbReference type="AlphaFoldDB" id="A0AAW2RUW5"/>
<dbReference type="EC" id="1.3.1.89" evidence="3"/>
<keyword evidence="10 19" id="KW-0863">Zinc-finger</keyword>
<feature type="zinc finger region" description="C3H1-type" evidence="19">
    <location>
        <begin position="139"/>
        <end position="164"/>
    </location>
</feature>
<dbReference type="GO" id="GO:0003723">
    <property type="term" value="F:RNA binding"/>
    <property type="evidence" value="ECO:0007669"/>
    <property type="project" value="TreeGrafter"/>
</dbReference>
<comment type="similarity">
    <text evidence="2">Belongs to the Dus family. Dus3 subfamily.</text>
</comment>
<evidence type="ECO:0000256" key="12">
    <source>
        <dbReference type="ARBA" id="ARBA00022857"/>
    </source>
</evidence>
<evidence type="ECO:0000256" key="5">
    <source>
        <dbReference type="ARBA" id="ARBA00022643"/>
    </source>
</evidence>
<comment type="cofactor">
    <cofactor evidence="1">
        <name>FMN</name>
        <dbReference type="ChEBI" id="CHEBI:58210"/>
    </cofactor>
</comment>
<evidence type="ECO:0000256" key="19">
    <source>
        <dbReference type="PROSITE-ProRule" id="PRU00723"/>
    </source>
</evidence>
<dbReference type="Pfam" id="PF25585">
    <property type="entry name" value="zf-CCCH_DUS3L"/>
    <property type="match status" value="2"/>
</dbReference>
<evidence type="ECO:0000256" key="18">
    <source>
        <dbReference type="ARBA" id="ARBA00049513"/>
    </source>
</evidence>
<feature type="compositionally biased region" description="Basic residues" evidence="20">
    <location>
        <begin position="80"/>
        <end position="89"/>
    </location>
</feature>
<comment type="catalytic activity">
    <reaction evidence="16">
        <text>a 5,6-dihydrouridine in mRNA + NAD(+) = a uridine in mRNA + NADH + H(+)</text>
        <dbReference type="Rhea" id="RHEA:69851"/>
        <dbReference type="Rhea" id="RHEA-COMP:14658"/>
        <dbReference type="Rhea" id="RHEA-COMP:17789"/>
        <dbReference type="ChEBI" id="CHEBI:15378"/>
        <dbReference type="ChEBI" id="CHEBI:57540"/>
        <dbReference type="ChEBI" id="CHEBI:57945"/>
        <dbReference type="ChEBI" id="CHEBI:65315"/>
        <dbReference type="ChEBI" id="CHEBI:74443"/>
    </reaction>
    <physiologicalReaction direction="right-to-left" evidence="16">
        <dbReference type="Rhea" id="RHEA:69853"/>
    </physiologicalReaction>
</comment>
<accession>A0AAW2RUW5</accession>
<evidence type="ECO:0000256" key="16">
    <source>
        <dbReference type="ARBA" id="ARBA00048342"/>
    </source>
</evidence>
<reference evidence="22" key="1">
    <citation type="submission" date="2020-06" db="EMBL/GenBank/DDBJ databases">
        <authorList>
            <person name="Li T."/>
            <person name="Hu X."/>
            <person name="Zhang T."/>
            <person name="Song X."/>
            <person name="Zhang H."/>
            <person name="Dai N."/>
            <person name="Sheng W."/>
            <person name="Hou X."/>
            <person name="Wei L."/>
        </authorList>
    </citation>
    <scope>NUCLEOTIDE SEQUENCE</scope>
    <source>
        <strain evidence="22">G02</strain>
        <tissue evidence="22">Leaf</tissue>
    </source>
</reference>
<evidence type="ECO:0000256" key="3">
    <source>
        <dbReference type="ARBA" id="ARBA00012376"/>
    </source>
</evidence>
<evidence type="ECO:0000256" key="6">
    <source>
        <dbReference type="ARBA" id="ARBA00022664"/>
    </source>
</evidence>
<evidence type="ECO:0000256" key="13">
    <source>
        <dbReference type="ARBA" id="ARBA00023002"/>
    </source>
</evidence>
<evidence type="ECO:0000256" key="10">
    <source>
        <dbReference type="ARBA" id="ARBA00022771"/>
    </source>
</evidence>
<proteinExistence type="inferred from homology"/>
<keyword evidence="9" id="KW-0677">Repeat</keyword>
<comment type="catalytic activity">
    <reaction evidence="17">
        <text>a 5,6-dihydrouridine in mRNA + NADP(+) = a uridine in mRNA + NADPH + H(+)</text>
        <dbReference type="Rhea" id="RHEA:69855"/>
        <dbReference type="Rhea" id="RHEA-COMP:14658"/>
        <dbReference type="Rhea" id="RHEA-COMP:17789"/>
        <dbReference type="ChEBI" id="CHEBI:15378"/>
        <dbReference type="ChEBI" id="CHEBI:57783"/>
        <dbReference type="ChEBI" id="CHEBI:58349"/>
        <dbReference type="ChEBI" id="CHEBI:65315"/>
        <dbReference type="ChEBI" id="CHEBI:74443"/>
    </reaction>
    <physiologicalReaction direction="right-to-left" evidence="17">
        <dbReference type="Rhea" id="RHEA:69857"/>
    </physiologicalReaction>
</comment>
<feature type="region of interest" description="Disordered" evidence="20">
    <location>
        <begin position="39"/>
        <end position="96"/>
    </location>
</feature>
<dbReference type="Gene3D" id="3.20.20.70">
    <property type="entry name" value="Aldolase class I"/>
    <property type="match status" value="1"/>
</dbReference>
<dbReference type="InterPro" id="IPR000571">
    <property type="entry name" value="Znf_CCCH"/>
</dbReference>
<dbReference type="GO" id="GO:0008270">
    <property type="term" value="F:zinc ion binding"/>
    <property type="evidence" value="ECO:0007669"/>
    <property type="project" value="UniProtKB-KW"/>
</dbReference>
<gene>
    <name evidence="22" type="ORF">Sradi_2793000</name>
</gene>
<evidence type="ECO:0000256" key="11">
    <source>
        <dbReference type="ARBA" id="ARBA00022833"/>
    </source>
</evidence>
<comment type="catalytic activity">
    <reaction evidence="15">
        <text>5,6-dihydrouridine(47) in tRNA + NAD(+) = uridine(47) in tRNA + NADH + H(+)</text>
        <dbReference type="Rhea" id="RHEA:53364"/>
        <dbReference type="Rhea" id="RHEA-COMP:13539"/>
        <dbReference type="Rhea" id="RHEA-COMP:13540"/>
        <dbReference type="ChEBI" id="CHEBI:15378"/>
        <dbReference type="ChEBI" id="CHEBI:57540"/>
        <dbReference type="ChEBI" id="CHEBI:57945"/>
        <dbReference type="ChEBI" id="CHEBI:65315"/>
        <dbReference type="ChEBI" id="CHEBI:74443"/>
        <dbReference type="EC" id="1.3.1.89"/>
    </reaction>
    <physiologicalReaction direction="right-to-left" evidence="15">
        <dbReference type="Rhea" id="RHEA:53366"/>
    </physiologicalReaction>
</comment>
<evidence type="ECO:0000313" key="22">
    <source>
        <dbReference type="EMBL" id="KAL0383987.1"/>
    </source>
</evidence>
<evidence type="ECO:0000256" key="17">
    <source>
        <dbReference type="ARBA" id="ARBA00049447"/>
    </source>
</evidence>
<feature type="region of interest" description="Disordered" evidence="20">
    <location>
        <begin position="166"/>
        <end position="190"/>
    </location>
</feature>
<keyword evidence="14" id="KW-0520">NAD</keyword>
<keyword evidence="7" id="KW-0819">tRNA processing</keyword>
<organism evidence="22">
    <name type="scientific">Sesamum radiatum</name>
    <name type="common">Black benniseed</name>
    <dbReference type="NCBI Taxonomy" id="300843"/>
    <lineage>
        <taxon>Eukaryota</taxon>
        <taxon>Viridiplantae</taxon>
        <taxon>Streptophyta</taxon>
        <taxon>Embryophyta</taxon>
        <taxon>Tracheophyta</taxon>
        <taxon>Spermatophyta</taxon>
        <taxon>Magnoliopsida</taxon>
        <taxon>eudicotyledons</taxon>
        <taxon>Gunneridae</taxon>
        <taxon>Pentapetalae</taxon>
        <taxon>asterids</taxon>
        <taxon>lamiids</taxon>
        <taxon>Lamiales</taxon>
        <taxon>Pedaliaceae</taxon>
        <taxon>Sesamum</taxon>
    </lineage>
</organism>
<evidence type="ECO:0000259" key="21">
    <source>
        <dbReference type="PROSITE" id="PS50103"/>
    </source>
</evidence>
<evidence type="ECO:0000256" key="1">
    <source>
        <dbReference type="ARBA" id="ARBA00001917"/>
    </source>
</evidence>
<name>A0AAW2RUW5_SESRA</name>
<feature type="domain" description="C3H1-type" evidence="21">
    <location>
        <begin position="139"/>
        <end position="164"/>
    </location>
</feature>
<evidence type="ECO:0000256" key="2">
    <source>
        <dbReference type="ARBA" id="ARBA00005451"/>
    </source>
</evidence>
<evidence type="ECO:0000256" key="9">
    <source>
        <dbReference type="ARBA" id="ARBA00022737"/>
    </source>
</evidence>
<dbReference type="GO" id="GO:0006397">
    <property type="term" value="P:mRNA processing"/>
    <property type="evidence" value="ECO:0007669"/>
    <property type="project" value="UniProtKB-KW"/>
</dbReference>
<comment type="catalytic activity">
    <reaction evidence="18">
        <text>5,6-dihydrouridine(47) in tRNA + NADP(+) = uridine(47) in tRNA + NADPH + H(+)</text>
        <dbReference type="Rhea" id="RHEA:53360"/>
        <dbReference type="Rhea" id="RHEA-COMP:13539"/>
        <dbReference type="Rhea" id="RHEA-COMP:13540"/>
        <dbReference type="ChEBI" id="CHEBI:15378"/>
        <dbReference type="ChEBI" id="CHEBI:57783"/>
        <dbReference type="ChEBI" id="CHEBI:58349"/>
        <dbReference type="ChEBI" id="CHEBI:65315"/>
        <dbReference type="ChEBI" id="CHEBI:74443"/>
        <dbReference type="EC" id="1.3.1.89"/>
    </reaction>
    <physiologicalReaction direction="right-to-left" evidence="18">
        <dbReference type="Rhea" id="RHEA:53362"/>
    </physiologicalReaction>
</comment>
<evidence type="ECO:0000256" key="7">
    <source>
        <dbReference type="ARBA" id="ARBA00022694"/>
    </source>
</evidence>
<keyword evidence="5" id="KW-0288">FMN</keyword>
<keyword evidence="6" id="KW-0507">mRNA processing</keyword>
<evidence type="ECO:0000256" key="8">
    <source>
        <dbReference type="ARBA" id="ARBA00022723"/>
    </source>
</evidence>
<feature type="domain" description="C3H1-type" evidence="21">
    <location>
        <begin position="100"/>
        <end position="126"/>
    </location>
</feature>
<dbReference type="FunFam" id="4.10.1000.10:FF:000029">
    <property type="entry name" value="tRNA-dihydrouridine(47) synthase [NAD(P)(+)]"/>
    <property type="match status" value="1"/>
</dbReference>
<protein>
    <recommendedName>
        <fullName evidence="3">tRNA-dihydrouridine(47) synthase [NAD(P)(+)]</fullName>
        <ecNumber evidence="3">1.3.1.89</ecNumber>
    </recommendedName>
</protein>
<evidence type="ECO:0000256" key="15">
    <source>
        <dbReference type="ARBA" id="ARBA00048266"/>
    </source>
</evidence>
<sequence length="470" mass="52254">MADPLLLDDTLNHVSAAEPPPLAEPQSTPEDLVAKAIAPVKRDFLRPPPVRACDGNNSSKADERAAAQKDGASRPILKEKKSKRQLKRERRQEQKSALHICPEVAKSGKVTSCPYGDNCRFSHDLEAFKAQKPDDLDGMCPFLSTKGPCPYGLACRFAGTHKDDNGEAANETINGDKRSNEMNGQGKKKKMVENENDGQIVDNDAGDVDGNGCCGATGDSSNNLDCVAEVLDEDKPDEADATDELRPPKKTKCSIDETCSVLVNDEGCKHNEPETCIENIVEDNDKCLKLHPREKKLIDFREKLYLAPLTTVGNLPFRQVCKVLGADVTCGEMAMCTNLLQPWIFTEIKEQRHWDISSGERLDILKDYVRFGLQHWGSDSKGVETTRHFLLEWLSYTCRYIPVGLLDVIPQRINWRLPSYFGRDDLETLMASDSAADWIRISEMLLGKVPSGFTFAPKHKSNAYDRAENG</sequence>
<dbReference type="PANTHER" id="PTHR45846">
    <property type="entry name" value="TRNA-DIHYDROURIDINE(47) SYNTHASE [NAD(P)(+)]-LIKE"/>
    <property type="match status" value="1"/>
</dbReference>
<keyword evidence="8 19" id="KW-0479">Metal-binding</keyword>
<keyword evidence="13" id="KW-0560">Oxidoreductase</keyword>
<dbReference type="Gene3D" id="4.10.1000.10">
    <property type="entry name" value="Zinc finger, CCCH-type"/>
    <property type="match status" value="1"/>
</dbReference>
<dbReference type="PROSITE" id="PS50103">
    <property type="entry name" value="ZF_C3H1"/>
    <property type="match status" value="2"/>
</dbReference>
<reference evidence="22" key="2">
    <citation type="journal article" date="2024" name="Plant">
        <title>Genomic evolution and insights into agronomic trait innovations of Sesamum species.</title>
        <authorList>
            <person name="Miao H."/>
            <person name="Wang L."/>
            <person name="Qu L."/>
            <person name="Liu H."/>
            <person name="Sun Y."/>
            <person name="Le M."/>
            <person name="Wang Q."/>
            <person name="Wei S."/>
            <person name="Zheng Y."/>
            <person name="Lin W."/>
            <person name="Duan Y."/>
            <person name="Cao H."/>
            <person name="Xiong S."/>
            <person name="Wang X."/>
            <person name="Wei L."/>
            <person name="Li C."/>
            <person name="Ma Q."/>
            <person name="Ju M."/>
            <person name="Zhao R."/>
            <person name="Li G."/>
            <person name="Mu C."/>
            <person name="Tian Q."/>
            <person name="Mei H."/>
            <person name="Zhang T."/>
            <person name="Gao T."/>
            <person name="Zhang H."/>
        </authorList>
    </citation>
    <scope>NUCLEOTIDE SEQUENCE</scope>
    <source>
        <strain evidence="22">G02</strain>
    </source>
</reference>
<evidence type="ECO:0000256" key="14">
    <source>
        <dbReference type="ARBA" id="ARBA00023027"/>
    </source>
</evidence>
<dbReference type="GO" id="GO:0102265">
    <property type="term" value="F:tRNA-dihydrouridine47 synthase activity"/>
    <property type="evidence" value="ECO:0007669"/>
    <property type="project" value="UniProtKB-EC"/>
</dbReference>
<feature type="zinc finger region" description="C3H1-type" evidence="19">
    <location>
        <begin position="100"/>
        <end position="126"/>
    </location>
</feature>
<dbReference type="SMART" id="SM00356">
    <property type="entry name" value="ZnF_C3H1"/>
    <property type="match status" value="2"/>
</dbReference>
<keyword evidence="12" id="KW-0521">NADP</keyword>
<evidence type="ECO:0000256" key="4">
    <source>
        <dbReference type="ARBA" id="ARBA00022630"/>
    </source>
</evidence>
<dbReference type="PANTHER" id="PTHR45846:SF1">
    <property type="entry name" value="TRNA-DIHYDROURIDINE(47) SYNTHASE [NAD(P)(+)]-LIKE"/>
    <property type="match status" value="1"/>
</dbReference>
<dbReference type="InterPro" id="IPR013785">
    <property type="entry name" value="Aldolase_TIM"/>
</dbReference>
<dbReference type="SUPFAM" id="SSF51395">
    <property type="entry name" value="FMN-linked oxidoreductases"/>
    <property type="match status" value="1"/>
</dbReference>
<keyword evidence="4" id="KW-0285">Flavoprotein</keyword>
<evidence type="ECO:0000256" key="20">
    <source>
        <dbReference type="SAM" id="MobiDB-lite"/>
    </source>
</evidence>